<dbReference type="EMBL" id="CP100355">
    <property type="protein sequence ID" value="UTF53973.1"/>
    <property type="molecule type" value="Genomic_DNA"/>
</dbReference>
<name>A0A9E7NBQ9_9EURY</name>
<protein>
    <recommendedName>
        <fullName evidence="4">Dna2/Cas4 domain-containing protein</fullName>
    </recommendedName>
</protein>
<accession>A0A9E7NBQ9</accession>
<gene>
    <name evidence="2" type="ORF">NGM29_01415</name>
</gene>
<keyword evidence="3" id="KW-1185">Reference proteome</keyword>
<evidence type="ECO:0000256" key="1">
    <source>
        <dbReference type="SAM" id="MobiDB-lite"/>
    </source>
</evidence>
<evidence type="ECO:0008006" key="4">
    <source>
        <dbReference type="Google" id="ProtNLM"/>
    </source>
</evidence>
<feature type="region of interest" description="Disordered" evidence="1">
    <location>
        <begin position="80"/>
        <end position="102"/>
    </location>
</feature>
<feature type="compositionally biased region" description="Basic and acidic residues" evidence="1">
    <location>
        <begin position="80"/>
        <end position="99"/>
    </location>
</feature>
<dbReference type="Proteomes" id="UP001056855">
    <property type="component" value="Chromosome"/>
</dbReference>
<sequence>MTHVAFSDLRTATYCPRKLYYARRADDREPPPGVAAVRDLATRYESLLTATDKALAHEPIELEPSVYRARLCRTRDRLTNAAEETRFQPPPNRDHDATNGDRWAATCDPATVDALVTGRECRGIVHKVLHDPLEPALVSAGKPPDQGVWKSQRVHAVAAAKALAWTHEQPVGGAWLEYPAYGEIRYVPMRTRRKAEYRRALRTVRELEEPPSRLSNREKCTACEYADTCGVRTRSLRSLLGFG</sequence>
<evidence type="ECO:0000313" key="3">
    <source>
        <dbReference type="Proteomes" id="UP001056855"/>
    </source>
</evidence>
<proteinExistence type="predicted"/>
<dbReference type="AlphaFoldDB" id="A0A9E7NBQ9"/>
<evidence type="ECO:0000313" key="2">
    <source>
        <dbReference type="EMBL" id="UTF53973.1"/>
    </source>
</evidence>
<dbReference type="GeneID" id="73288663"/>
<dbReference type="KEGG" id="sawl:NGM29_01415"/>
<reference evidence="2" key="1">
    <citation type="submission" date="2022-06" db="EMBL/GenBank/DDBJ databases">
        <title>Diverse halophilic archaea isolated from saline environments.</title>
        <authorList>
            <person name="Cui H.-L."/>
        </authorList>
    </citation>
    <scope>NUCLEOTIDE SEQUENCE</scope>
    <source>
        <strain evidence="2">WLHS1</strain>
    </source>
</reference>
<dbReference type="RefSeq" id="WP_254158485.1">
    <property type="nucleotide sequence ID" value="NZ_CP100355.1"/>
</dbReference>
<organism evidence="2 3">
    <name type="scientific">Natronosalvus rutilus</name>
    <dbReference type="NCBI Taxonomy" id="2953753"/>
    <lineage>
        <taxon>Archaea</taxon>
        <taxon>Methanobacteriati</taxon>
        <taxon>Methanobacteriota</taxon>
        <taxon>Stenosarchaea group</taxon>
        <taxon>Halobacteria</taxon>
        <taxon>Halobacteriales</taxon>
        <taxon>Natrialbaceae</taxon>
        <taxon>Natronosalvus</taxon>
    </lineage>
</organism>